<accession>A0ABR7RK35</accession>
<dbReference type="Pfam" id="PF10679">
    <property type="entry name" value="DUF2491"/>
    <property type="match status" value="1"/>
</dbReference>
<keyword evidence="2" id="KW-1133">Transmembrane helix</keyword>
<organism evidence="3 4">
    <name type="scientific">Teichococcus aerophilus</name>
    <dbReference type="NCBI Taxonomy" id="1224513"/>
    <lineage>
        <taxon>Bacteria</taxon>
        <taxon>Pseudomonadati</taxon>
        <taxon>Pseudomonadota</taxon>
        <taxon>Alphaproteobacteria</taxon>
        <taxon>Acetobacterales</taxon>
        <taxon>Roseomonadaceae</taxon>
        <taxon>Roseomonas</taxon>
    </lineage>
</organism>
<evidence type="ECO:0000256" key="1">
    <source>
        <dbReference type="SAM" id="MobiDB-lite"/>
    </source>
</evidence>
<dbReference type="RefSeq" id="WP_187784083.1">
    <property type="nucleotide sequence ID" value="NZ_JACTVA010000011.1"/>
</dbReference>
<name>A0ABR7RK35_9PROT</name>
<comment type="caution">
    <text evidence="3">The sequence shown here is derived from an EMBL/GenBank/DDBJ whole genome shotgun (WGS) entry which is preliminary data.</text>
</comment>
<proteinExistence type="predicted"/>
<feature type="transmembrane region" description="Helical" evidence="2">
    <location>
        <begin position="274"/>
        <end position="295"/>
    </location>
</feature>
<keyword evidence="2" id="KW-0472">Membrane</keyword>
<dbReference type="EMBL" id="JACTVA010000011">
    <property type="protein sequence ID" value="MBC9206912.1"/>
    <property type="molecule type" value="Genomic_DNA"/>
</dbReference>
<gene>
    <name evidence="3" type="ORF">IBL26_08710</name>
</gene>
<feature type="compositionally biased region" description="Low complexity" evidence="1">
    <location>
        <begin position="41"/>
        <end position="75"/>
    </location>
</feature>
<dbReference type="Proteomes" id="UP000626026">
    <property type="component" value="Unassembled WGS sequence"/>
</dbReference>
<sequence length="528" mass="56214">MRRRFAVPLAIAALAVSGAVSPVLFPQSSFRLVAEAEARPRSSGGYSRSPSTSRSYSSPSRSSGGYSRPSTSGRTPSVGSYGGSSADRGYSRSQSGDALRRMRENDARSQSRIEYPRQAPAPSAPYGSGSSGSVGGSGYGGGYGRGGGGYTGGWYRDRGYAPQARTAGRGGFGMWDAAFLWFMLSSLNNPSHAAFFHHHQDDAGYQQWRQEAEQRARTDPEVRSQLQQLDRSLAENAVTPRDPNYLPPDVPVEVATGRAAPNARTPSTESSGSGGTMAIIALVLIGGIGVAVFLWGRRRPRQGGSSMASGGLIRDAAGMLRQKASGEAYAPSQFRLGMPVQLDPTPFILAAGQTQLTPPPTGQPAVVEAVGRVGGEGQGSLVRLYLQADQGMIQLHLGPNNEPDECRFFALLDEVTPADEEEWKTWLDPQEGLIGWFQFQTKDGKLYDRVWSPGGGMVPPRSMPEEVETTAGRRVIQNHAMLYAAPTGAAEPAPQTEYILVSAIEDGGQAWVEIRAGLDISAASLSLA</sequence>
<reference evidence="3 4" key="1">
    <citation type="journal article" date="2013" name="Int. J. Syst. Evol. Microbiol.">
        <title>Roseomonas aerophila sp. nov., isolated from air.</title>
        <authorList>
            <person name="Kim S.J."/>
            <person name="Weon H.Y."/>
            <person name="Ahn J.H."/>
            <person name="Hong S.B."/>
            <person name="Seok S.J."/>
            <person name="Whang K.S."/>
            <person name="Kwon S.W."/>
        </authorList>
    </citation>
    <scope>NUCLEOTIDE SEQUENCE [LARGE SCALE GENOMIC DNA]</scope>
    <source>
        <strain evidence="3 4">NBRC 108923</strain>
    </source>
</reference>
<evidence type="ECO:0000313" key="3">
    <source>
        <dbReference type="EMBL" id="MBC9206912.1"/>
    </source>
</evidence>
<evidence type="ECO:0000313" key="4">
    <source>
        <dbReference type="Proteomes" id="UP000626026"/>
    </source>
</evidence>
<dbReference type="InterPro" id="IPR019621">
    <property type="entry name" value="DUF2491"/>
</dbReference>
<feature type="region of interest" description="Disordered" evidence="1">
    <location>
        <begin position="37"/>
        <end position="133"/>
    </location>
</feature>
<protein>
    <submittedName>
        <fullName evidence="3">DUF2491 family protein</fullName>
    </submittedName>
</protein>
<keyword evidence="4" id="KW-1185">Reference proteome</keyword>
<keyword evidence="2" id="KW-0812">Transmembrane</keyword>
<evidence type="ECO:0000256" key="2">
    <source>
        <dbReference type="SAM" id="Phobius"/>
    </source>
</evidence>
<feature type="compositionally biased region" description="Basic and acidic residues" evidence="1">
    <location>
        <begin position="98"/>
        <end position="115"/>
    </location>
</feature>